<feature type="domain" description="Glycosyltransferase 2-like" evidence="1">
    <location>
        <begin position="8"/>
        <end position="128"/>
    </location>
</feature>
<evidence type="ECO:0000313" key="3">
    <source>
        <dbReference type="Proteomes" id="UP001596303"/>
    </source>
</evidence>
<dbReference type="InterPro" id="IPR001173">
    <property type="entry name" value="Glyco_trans_2-like"/>
</dbReference>
<dbReference type="InterPro" id="IPR029044">
    <property type="entry name" value="Nucleotide-diphossugar_trans"/>
</dbReference>
<dbReference type="EMBL" id="JBHSSW010000066">
    <property type="protein sequence ID" value="MFC6199697.1"/>
    <property type="molecule type" value="Genomic_DNA"/>
</dbReference>
<organism evidence="2 3">
    <name type="scientific">Ponticaulis profundi</name>
    <dbReference type="NCBI Taxonomy" id="2665222"/>
    <lineage>
        <taxon>Bacteria</taxon>
        <taxon>Pseudomonadati</taxon>
        <taxon>Pseudomonadota</taxon>
        <taxon>Alphaproteobacteria</taxon>
        <taxon>Hyphomonadales</taxon>
        <taxon>Hyphomonadaceae</taxon>
        <taxon>Ponticaulis</taxon>
    </lineage>
</organism>
<dbReference type="Pfam" id="PF00535">
    <property type="entry name" value="Glycos_transf_2"/>
    <property type="match status" value="1"/>
</dbReference>
<dbReference type="Proteomes" id="UP001596303">
    <property type="component" value="Unassembled WGS sequence"/>
</dbReference>
<reference evidence="3" key="1">
    <citation type="journal article" date="2019" name="Int. J. Syst. Evol. Microbiol.">
        <title>The Global Catalogue of Microorganisms (GCM) 10K type strain sequencing project: providing services to taxonomists for standard genome sequencing and annotation.</title>
        <authorList>
            <consortium name="The Broad Institute Genomics Platform"/>
            <consortium name="The Broad Institute Genome Sequencing Center for Infectious Disease"/>
            <person name="Wu L."/>
            <person name="Ma J."/>
        </authorList>
    </citation>
    <scope>NUCLEOTIDE SEQUENCE [LARGE SCALE GENOMIC DNA]</scope>
    <source>
        <strain evidence="3">CGMCC-1.15741</strain>
    </source>
</reference>
<dbReference type="GO" id="GO:0016757">
    <property type="term" value="F:glycosyltransferase activity"/>
    <property type="evidence" value="ECO:0007669"/>
    <property type="project" value="UniProtKB-KW"/>
</dbReference>
<dbReference type="RefSeq" id="WP_377381016.1">
    <property type="nucleotide sequence ID" value="NZ_JBHSSW010000066.1"/>
</dbReference>
<keyword evidence="3" id="KW-1185">Reference proteome</keyword>
<comment type="caution">
    <text evidence="2">The sequence shown here is derived from an EMBL/GenBank/DDBJ whole genome shotgun (WGS) entry which is preliminary data.</text>
</comment>
<gene>
    <name evidence="2" type="ORF">ACFQDM_16580</name>
</gene>
<dbReference type="PANTHER" id="PTHR43179">
    <property type="entry name" value="RHAMNOSYLTRANSFERASE WBBL"/>
    <property type="match status" value="1"/>
</dbReference>
<evidence type="ECO:0000313" key="2">
    <source>
        <dbReference type="EMBL" id="MFC6199697.1"/>
    </source>
</evidence>
<sequence>MLEEPFFSVIIVNYNAGAYLQQCVNSLVGQTFTRFETWIVDNDSHDGSMETLDLSELISSQVIMMRRNSGFAEGNNVAARRANGKWIVLLNADAVAEPDWLQVLHDAIAKYPETAMFASTQLRMEEKGLLDGVGDGYSAYGFPWRGGYLKPVSSKPDFVGECFGPCGAGAIYRKDVFLKHDGFDERYFCYVEDVDLSFRLRLDGEHCLFLPDAIIHHKGGGLAGEESEFSVFHGSRNRVWTYVGNMPAALLALTLPAHLGLTAFLILKHFGKPYSRYVWRGTKAGWADALSFRRERKALRKNRKISIATLCRALTWNIFKVSAHGSAVQKRR</sequence>
<dbReference type="EC" id="2.4.-.-" evidence="2"/>
<dbReference type="PANTHER" id="PTHR43179:SF11">
    <property type="entry name" value="GLYCOSYL TRANSFERASE"/>
    <property type="match status" value="1"/>
</dbReference>
<accession>A0ABW1SDP5</accession>
<keyword evidence="2" id="KW-0808">Transferase</keyword>
<proteinExistence type="predicted"/>
<dbReference type="Gene3D" id="3.90.550.10">
    <property type="entry name" value="Spore Coat Polysaccharide Biosynthesis Protein SpsA, Chain A"/>
    <property type="match status" value="1"/>
</dbReference>
<keyword evidence="2" id="KW-0328">Glycosyltransferase</keyword>
<name>A0ABW1SDP5_9PROT</name>
<dbReference type="CDD" id="cd04186">
    <property type="entry name" value="GT_2_like_c"/>
    <property type="match status" value="1"/>
</dbReference>
<dbReference type="SUPFAM" id="SSF53448">
    <property type="entry name" value="Nucleotide-diphospho-sugar transferases"/>
    <property type="match status" value="1"/>
</dbReference>
<protein>
    <submittedName>
        <fullName evidence="2">Glycosyltransferase family 2 protein</fullName>
        <ecNumber evidence="2">2.4.-.-</ecNumber>
    </submittedName>
</protein>
<evidence type="ECO:0000259" key="1">
    <source>
        <dbReference type="Pfam" id="PF00535"/>
    </source>
</evidence>